<dbReference type="EMBL" id="SPUK01000011">
    <property type="protein sequence ID" value="TQV93646.1"/>
    <property type="molecule type" value="Genomic_DNA"/>
</dbReference>
<evidence type="ECO:0000256" key="1">
    <source>
        <dbReference type="SAM" id="SignalP"/>
    </source>
</evidence>
<dbReference type="SUPFAM" id="SSF49503">
    <property type="entry name" value="Cupredoxins"/>
    <property type="match status" value="1"/>
</dbReference>
<name>A0A545UW15_9HYPO</name>
<dbReference type="CDD" id="cd00920">
    <property type="entry name" value="Cupredoxin"/>
    <property type="match status" value="1"/>
</dbReference>
<dbReference type="Gene3D" id="2.60.40.420">
    <property type="entry name" value="Cupredoxins - blue copper proteins"/>
    <property type="match status" value="1"/>
</dbReference>
<dbReference type="PANTHER" id="PTHR34883:SF15">
    <property type="entry name" value="EXTRACELLULAR SERINE-RICH PROTEIN"/>
    <property type="match status" value="1"/>
</dbReference>
<dbReference type="STRING" id="43265.A0A545UW15"/>
<dbReference type="AlphaFoldDB" id="A0A545UW15"/>
<keyword evidence="1" id="KW-0732">Signal</keyword>
<sequence length="239" mass="24392">MHLTSTLLVAGAAIASAKTIRVDVGKEGLTYSPADVKAAVGDEIEFHYFPKAHSVVQSGFKTPCRPLDGGFASGFVPTEPRDAGLSTFTVKVKDDKPIWFYCGQADHCKKASQKIRGMVGSVNAPATGNTLAAFVELAKATNATINPAQAPVGGKLNVNKAGSVGTTSLVSAKPTSTPDVRTTTYKTTYTSNGVVCTTDVTTTVALASPTAKPSVPVVANGAAQLRAGALAAAAVIAVL</sequence>
<evidence type="ECO:0000313" key="2">
    <source>
        <dbReference type="EMBL" id="TQV93646.1"/>
    </source>
</evidence>
<evidence type="ECO:0000313" key="3">
    <source>
        <dbReference type="Proteomes" id="UP000315783"/>
    </source>
</evidence>
<dbReference type="InterPro" id="IPR008972">
    <property type="entry name" value="Cupredoxin"/>
</dbReference>
<feature type="signal peptide" evidence="1">
    <location>
        <begin position="1"/>
        <end position="17"/>
    </location>
</feature>
<dbReference type="PANTHER" id="PTHR34883">
    <property type="entry name" value="SERINE-RICH PROTEIN, PUTATIVE-RELATED-RELATED"/>
    <property type="match status" value="1"/>
</dbReference>
<dbReference type="Proteomes" id="UP000315783">
    <property type="component" value="Unassembled WGS sequence"/>
</dbReference>
<accession>A0A545UW15</accession>
<proteinExistence type="predicted"/>
<protein>
    <submittedName>
        <fullName evidence="2">Extracellular serine-rich protein</fullName>
    </submittedName>
</protein>
<keyword evidence="3" id="KW-1185">Reference proteome</keyword>
<dbReference type="InterPro" id="IPR052953">
    <property type="entry name" value="Ser-rich/MCO-related"/>
</dbReference>
<organism evidence="2 3">
    <name type="scientific">Cordyceps javanica</name>
    <dbReference type="NCBI Taxonomy" id="43265"/>
    <lineage>
        <taxon>Eukaryota</taxon>
        <taxon>Fungi</taxon>
        <taxon>Dikarya</taxon>
        <taxon>Ascomycota</taxon>
        <taxon>Pezizomycotina</taxon>
        <taxon>Sordariomycetes</taxon>
        <taxon>Hypocreomycetidae</taxon>
        <taxon>Hypocreales</taxon>
        <taxon>Cordycipitaceae</taxon>
        <taxon>Cordyceps</taxon>
    </lineage>
</organism>
<gene>
    <name evidence="2" type="ORF">IF1G_07378</name>
</gene>
<comment type="caution">
    <text evidence="2">The sequence shown here is derived from an EMBL/GenBank/DDBJ whole genome shotgun (WGS) entry which is preliminary data.</text>
</comment>
<reference evidence="2 3" key="1">
    <citation type="journal article" date="2019" name="Appl. Microbiol. Biotechnol.">
        <title>Genome sequence of Isaria javanica and comparative genome analysis insights into family S53 peptidase evolution in fungal entomopathogens.</title>
        <authorList>
            <person name="Lin R."/>
            <person name="Zhang X."/>
            <person name="Xin B."/>
            <person name="Zou M."/>
            <person name="Gao Y."/>
            <person name="Qin F."/>
            <person name="Hu Q."/>
            <person name="Xie B."/>
            <person name="Cheng X."/>
        </authorList>
    </citation>
    <scope>NUCLEOTIDE SEQUENCE [LARGE SCALE GENOMIC DNA]</scope>
    <source>
        <strain evidence="2 3">IJ1G</strain>
    </source>
</reference>
<feature type="chain" id="PRO_5021994086" evidence="1">
    <location>
        <begin position="18"/>
        <end position="239"/>
    </location>
</feature>